<dbReference type="RefSeq" id="WP_158065724.1">
    <property type="nucleotide sequence ID" value="NZ_CP042829.1"/>
</dbReference>
<organism evidence="2 3">
    <name type="scientific">Tepidiforma bonchosmolovskayae</name>
    <dbReference type="NCBI Taxonomy" id="2601677"/>
    <lineage>
        <taxon>Bacteria</taxon>
        <taxon>Bacillati</taxon>
        <taxon>Chloroflexota</taxon>
        <taxon>Tepidiformia</taxon>
        <taxon>Tepidiformales</taxon>
        <taxon>Tepidiformaceae</taxon>
        <taxon>Tepidiforma</taxon>
    </lineage>
</organism>
<dbReference type="InterPro" id="IPR000073">
    <property type="entry name" value="AB_hydrolase_1"/>
</dbReference>
<dbReference type="EMBL" id="CP042829">
    <property type="protein sequence ID" value="QFG01777.1"/>
    <property type="molecule type" value="Genomic_DNA"/>
</dbReference>
<sequence length="258" mass="27547">MASILAYLETGSGTPPLVFIHGLCCDRHAWEPQITDLSRDHRCIAVDLRGRGATPAVPPFGIRRAAADIAELLEDLELGPAVLIGHSLGGITALVVNDLRPDRVIGIVTGDSPISAPRAGGSGANPLVQRIRDLGTKEGLRPLVETFFTPDSPPGARAYAESVMYTCPPDVAAGMLEDAPDVLASLPDLVRKADEKPLMAIWAERPLGDPAWLRSVTKFARQEPIAGAGHFFQLEQPAVTSALLRAFLDDVASDPRIR</sequence>
<protein>
    <submittedName>
        <fullName evidence="2">Alpha/beta hydrolase</fullName>
    </submittedName>
</protein>
<dbReference type="GO" id="GO:0016787">
    <property type="term" value="F:hydrolase activity"/>
    <property type="evidence" value="ECO:0007669"/>
    <property type="project" value="UniProtKB-KW"/>
</dbReference>
<evidence type="ECO:0000313" key="3">
    <source>
        <dbReference type="Proteomes" id="UP000326331"/>
    </source>
</evidence>
<keyword evidence="3" id="KW-1185">Reference proteome</keyword>
<feature type="domain" description="AB hydrolase-1" evidence="1">
    <location>
        <begin position="17"/>
        <end position="241"/>
    </location>
</feature>
<dbReference type="Pfam" id="PF12697">
    <property type="entry name" value="Abhydrolase_6"/>
    <property type="match status" value="1"/>
</dbReference>
<dbReference type="Proteomes" id="UP000326331">
    <property type="component" value="Chromosome"/>
</dbReference>
<keyword evidence="2" id="KW-0378">Hydrolase</keyword>
<name>A0ABX6BY84_9CHLR</name>
<proteinExistence type="predicted"/>
<reference evidence="2 3" key="1">
    <citation type="submission" date="2019-10" db="EMBL/GenBank/DDBJ databases">
        <title>Thermopilla bonchosmolovskayae gen. nov., sp. nov., a moderately thermophilic Chloroflexi bacterium from a Chukotka hot spring (Arctic, Russia), representing a novel classis Thermopillaia, which include previously uncultivated lineage OLB14.</title>
        <authorList>
            <person name="Kochetkova T.V."/>
            <person name="Zayulina K.S."/>
            <person name="Zhigarkov V.S."/>
            <person name="Minaev N.V."/>
            <person name="Novikov A."/>
            <person name="Toshchakov S.V."/>
            <person name="Elcheninov A.G."/>
            <person name="Kublanov I.V."/>
        </authorList>
    </citation>
    <scope>NUCLEOTIDE SEQUENCE [LARGE SCALE GENOMIC DNA]</scope>
    <source>
        <strain evidence="2 3">3753O</strain>
    </source>
</reference>
<dbReference type="PANTHER" id="PTHR43194">
    <property type="entry name" value="HYDROLASE ALPHA/BETA FOLD FAMILY"/>
    <property type="match status" value="1"/>
</dbReference>
<dbReference type="SUPFAM" id="SSF53474">
    <property type="entry name" value="alpha/beta-Hydrolases"/>
    <property type="match status" value="1"/>
</dbReference>
<dbReference type="InterPro" id="IPR029058">
    <property type="entry name" value="AB_hydrolase_fold"/>
</dbReference>
<dbReference type="InterPro" id="IPR050228">
    <property type="entry name" value="Carboxylesterase_BioH"/>
</dbReference>
<evidence type="ECO:0000259" key="1">
    <source>
        <dbReference type="Pfam" id="PF12697"/>
    </source>
</evidence>
<evidence type="ECO:0000313" key="2">
    <source>
        <dbReference type="EMBL" id="QFG01777.1"/>
    </source>
</evidence>
<accession>A0ABX6BY84</accession>
<gene>
    <name evidence="2" type="ORF">Tbon_00095</name>
</gene>
<dbReference type="Gene3D" id="3.40.50.1820">
    <property type="entry name" value="alpha/beta hydrolase"/>
    <property type="match status" value="1"/>
</dbReference>
<dbReference type="PANTHER" id="PTHR43194:SF2">
    <property type="entry name" value="PEROXISOMAL MEMBRANE PROTEIN LPX1"/>
    <property type="match status" value="1"/>
</dbReference>